<dbReference type="PANTHER" id="PTHR31760">
    <property type="entry name" value="S-ADENOSYL-L-METHIONINE-DEPENDENT METHYLTRANSFERASES SUPERFAMILY PROTEIN"/>
    <property type="match status" value="1"/>
</dbReference>
<gene>
    <name evidence="6" type="primary">rsmG</name>
    <name evidence="8" type="synonym">gidB</name>
    <name evidence="8" type="ORF">HMPREF0058_0881</name>
</gene>
<dbReference type="Proteomes" id="UP000004778">
    <property type="component" value="Unassembled WGS sequence"/>
</dbReference>
<dbReference type="STRING" id="103621.GCA_001067145_00379"/>
<dbReference type="Pfam" id="PF02527">
    <property type="entry name" value="GidB"/>
    <property type="match status" value="1"/>
</dbReference>
<comment type="similarity">
    <text evidence="6">Belongs to the methyltransferase superfamily. RNA methyltransferase RsmG family.</text>
</comment>
<evidence type="ECO:0000256" key="3">
    <source>
        <dbReference type="ARBA" id="ARBA00022603"/>
    </source>
</evidence>
<evidence type="ECO:0000256" key="2">
    <source>
        <dbReference type="ARBA" id="ARBA00022552"/>
    </source>
</evidence>
<dbReference type="GO" id="GO:0070043">
    <property type="term" value="F:rRNA (guanine-N7-)-methyltransferase activity"/>
    <property type="evidence" value="ECO:0007669"/>
    <property type="project" value="UniProtKB-UniRule"/>
</dbReference>
<sequence length="233" mass="25481">MTSQMGERHPGGDAESEAAAQVAQAAEDFEQPSQEMRELFGVAFSAAEHFADMLVAEGELRGLVGPRELPRLWSRHIVNSTAVVPFLPRRGSVADVGSGAGFPGIVVALMRPDLEVTLIDTMERRVEWLELVVAELDLDNVTIRRARAEEIKDRYDAVTARAVANLSKLVRLTSGLLRPGGSLLALKGAKAQQEVDDAKYVIKKAKLEPAVIHEVVTPGEELTRVVEVRRRRG</sequence>
<proteinExistence type="inferred from homology"/>
<dbReference type="AlphaFoldDB" id="C0W4T7"/>
<evidence type="ECO:0000313" key="9">
    <source>
        <dbReference type="Proteomes" id="UP000004778"/>
    </source>
</evidence>
<dbReference type="CDD" id="cd02440">
    <property type="entry name" value="AdoMet_MTases"/>
    <property type="match status" value="1"/>
</dbReference>
<evidence type="ECO:0000256" key="5">
    <source>
        <dbReference type="ARBA" id="ARBA00022691"/>
    </source>
</evidence>
<reference evidence="8 9" key="1">
    <citation type="submission" date="2009-01" db="EMBL/GenBank/DDBJ databases">
        <authorList>
            <person name="Qin X."/>
            <person name="Bachman B."/>
            <person name="Battles P."/>
            <person name="Bell A."/>
            <person name="Bess C."/>
            <person name="Bickham C."/>
            <person name="Chaboub L."/>
            <person name="Chen D."/>
            <person name="Coyle M."/>
            <person name="Deiros D.R."/>
            <person name="Dinh H."/>
            <person name="Forbes L."/>
            <person name="Fowler G."/>
            <person name="Francisco L."/>
            <person name="Fu Q."/>
            <person name="Gubbala S."/>
            <person name="Hale W."/>
            <person name="Han Y."/>
            <person name="Hemphill L."/>
            <person name="Highlander S.K."/>
            <person name="Hirani K."/>
            <person name="Hogues M."/>
            <person name="Jackson L."/>
            <person name="Jakkamsetti A."/>
            <person name="Javaid M."/>
            <person name="Jiang H."/>
            <person name="Korchina V."/>
            <person name="Kovar C."/>
            <person name="Lara F."/>
            <person name="Lee S."/>
            <person name="Mata R."/>
            <person name="Mathew T."/>
            <person name="Moen C."/>
            <person name="Morales K."/>
            <person name="Munidasa M."/>
            <person name="Nazareth L."/>
            <person name="Ngo R."/>
            <person name="Nguyen L."/>
            <person name="Okwuonu G."/>
            <person name="Ongeri F."/>
            <person name="Patil S."/>
            <person name="Petrosino J."/>
            <person name="Pham C."/>
            <person name="Pham P."/>
            <person name="Pu L.-L."/>
            <person name="Puazo M."/>
            <person name="Raj R."/>
            <person name="Reid J."/>
            <person name="Rouhana J."/>
            <person name="Saada N."/>
            <person name="Shang Y."/>
            <person name="Simmons D."/>
            <person name="Thornton R."/>
            <person name="Warren J."/>
            <person name="Weissenberger G."/>
            <person name="Zhang J."/>
            <person name="Zhang L."/>
            <person name="Zhou C."/>
            <person name="Zhu D."/>
            <person name="Muzny D."/>
            <person name="Worley K."/>
            <person name="Gibbs R."/>
        </authorList>
    </citation>
    <scope>NUCLEOTIDE SEQUENCE [LARGE SCALE GENOMIC DNA]</scope>
    <source>
        <strain evidence="8 9">DSM 15434</strain>
    </source>
</reference>
<comment type="caution">
    <text evidence="6">Lacks conserved residue(s) required for the propagation of feature annotation.</text>
</comment>
<dbReference type="InterPro" id="IPR029063">
    <property type="entry name" value="SAM-dependent_MTases_sf"/>
</dbReference>
<dbReference type="HOGENOM" id="CLU_065341_5_0_11"/>
<dbReference type="EC" id="2.1.1.-" evidence="6"/>
<name>C0W4T7_9ACTO</name>
<dbReference type="SUPFAM" id="SSF53335">
    <property type="entry name" value="S-adenosyl-L-methionine-dependent methyltransferases"/>
    <property type="match status" value="1"/>
</dbReference>
<dbReference type="Gene3D" id="3.40.50.150">
    <property type="entry name" value="Vaccinia Virus protein VP39"/>
    <property type="match status" value="1"/>
</dbReference>
<dbReference type="HAMAP" id="MF_00074">
    <property type="entry name" value="16SrRNA_methyltr_G"/>
    <property type="match status" value="1"/>
</dbReference>
<evidence type="ECO:0000256" key="7">
    <source>
        <dbReference type="SAM" id="MobiDB-lite"/>
    </source>
</evidence>
<organism evidence="8 9">
    <name type="scientific">Actinomyces urogenitalis DSM 15434</name>
    <dbReference type="NCBI Taxonomy" id="525246"/>
    <lineage>
        <taxon>Bacteria</taxon>
        <taxon>Bacillati</taxon>
        <taxon>Actinomycetota</taxon>
        <taxon>Actinomycetes</taxon>
        <taxon>Actinomycetales</taxon>
        <taxon>Actinomycetaceae</taxon>
        <taxon>Actinomyces</taxon>
    </lineage>
</organism>
<keyword evidence="5 6" id="KW-0949">S-adenosyl-L-methionine</keyword>
<keyword evidence="1 6" id="KW-0963">Cytoplasm</keyword>
<keyword evidence="9" id="KW-1185">Reference proteome</keyword>
<accession>C0W4T7</accession>
<feature type="region of interest" description="Disordered" evidence="7">
    <location>
        <begin position="1"/>
        <end position="28"/>
    </location>
</feature>
<keyword evidence="4 6" id="KW-0808">Transferase</keyword>
<keyword evidence="2 6" id="KW-0698">rRNA processing</keyword>
<feature type="binding site" evidence="6">
    <location>
        <begin position="148"/>
        <end position="149"/>
    </location>
    <ligand>
        <name>S-adenosyl-L-methionine</name>
        <dbReference type="ChEBI" id="CHEBI:59789"/>
    </ligand>
</feature>
<dbReference type="InterPro" id="IPR003682">
    <property type="entry name" value="rRNA_ssu_MeTfrase_G"/>
</dbReference>
<dbReference type="eggNOG" id="COG0357">
    <property type="taxonomic scope" value="Bacteria"/>
</dbReference>
<feature type="binding site" evidence="6">
    <location>
        <position position="97"/>
    </location>
    <ligand>
        <name>S-adenosyl-L-methionine</name>
        <dbReference type="ChEBI" id="CHEBI:59789"/>
    </ligand>
</feature>
<comment type="caution">
    <text evidence="8">The sequence shown here is derived from an EMBL/GenBank/DDBJ whole genome shotgun (WGS) entry which is preliminary data.</text>
</comment>
<comment type="function">
    <text evidence="6">Specifically methylates the N7 position of guanine in position 518 of 16S rRNA.</text>
</comment>
<feature type="compositionally biased region" description="Basic and acidic residues" evidence="7">
    <location>
        <begin position="1"/>
        <end position="12"/>
    </location>
</feature>
<protein>
    <recommendedName>
        <fullName evidence="6">Ribosomal RNA small subunit methyltransferase G</fullName>
        <ecNumber evidence="6">2.1.1.-</ecNumber>
    </recommendedName>
    <alternativeName>
        <fullName evidence="6">16S rRNA 7-methylguanosine methyltransferase</fullName>
        <shortName evidence="6">16S rRNA m7G methyltransferase</shortName>
    </alternativeName>
</protein>
<evidence type="ECO:0000256" key="6">
    <source>
        <dbReference type="HAMAP-Rule" id="MF_00074"/>
    </source>
</evidence>
<comment type="subcellular location">
    <subcellularLocation>
        <location evidence="6">Cytoplasm</location>
    </subcellularLocation>
</comment>
<dbReference type="PANTHER" id="PTHR31760:SF0">
    <property type="entry name" value="S-ADENOSYL-L-METHIONINE-DEPENDENT METHYLTRANSFERASES SUPERFAMILY PROTEIN"/>
    <property type="match status" value="1"/>
</dbReference>
<feature type="compositionally biased region" description="Low complexity" evidence="7">
    <location>
        <begin position="17"/>
        <end position="26"/>
    </location>
</feature>
<feature type="binding site" evidence="6">
    <location>
        <position position="102"/>
    </location>
    <ligand>
        <name>S-adenosyl-L-methionine</name>
        <dbReference type="ChEBI" id="CHEBI:59789"/>
    </ligand>
</feature>
<evidence type="ECO:0000313" key="8">
    <source>
        <dbReference type="EMBL" id="EEH66274.1"/>
    </source>
</evidence>
<evidence type="ECO:0000256" key="4">
    <source>
        <dbReference type="ARBA" id="ARBA00022679"/>
    </source>
</evidence>
<evidence type="ECO:0000256" key="1">
    <source>
        <dbReference type="ARBA" id="ARBA00022490"/>
    </source>
</evidence>
<feature type="binding site" evidence="6">
    <location>
        <position position="161"/>
    </location>
    <ligand>
        <name>S-adenosyl-L-methionine</name>
        <dbReference type="ChEBI" id="CHEBI:59789"/>
    </ligand>
</feature>
<keyword evidence="3 6" id="KW-0489">Methyltransferase</keyword>
<dbReference type="NCBIfam" id="TIGR00138">
    <property type="entry name" value="rsmG_gidB"/>
    <property type="match status" value="1"/>
</dbReference>
<dbReference type="EMBL" id="ACFH01000057">
    <property type="protein sequence ID" value="EEH66274.1"/>
    <property type="molecule type" value="Genomic_DNA"/>
</dbReference>
<dbReference type="GO" id="GO:0005829">
    <property type="term" value="C:cytosol"/>
    <property type="evidence" value="ECO:0007669"/>
    <property type="project" value="TreeGrafter"/>
</dbReference>